<dbReference type="EMBL" id="DXEM01000027">
    <property type="protein sequence ID" value="HIX68036.1"/>
    <property type="molecule type" value="Genomic_DNA"/>
</dbReference>
<sequence length="128" mass="14535">MIDFNNKKIFKLTKMQEKKIDSSIMPSIGPLLLDDEKIINVYTALRDYMVFTDKRIIAVNVQGLTGSKKDFSSMPYSKIQVFSIETSGTFDLDSELELNFSGIGTIKFEFSKDKDVTEIAKTIAKYVL</sequence>
<dbReference type="CDD" id="cd13225">
    <property type="entry name" value="PH-like_bacteria"/>
    <property type="match status" value="1"/>
</dbReference>
<evidence type="ECO:0000313" key="3">
    <source>
        <dbReference type="Proteomes" id="UP000886721"/>
    </source>
</evidence>
<dbReference type="AlphaFoldDB" id="A0A9D2B9J6"/>
<comment type="caution">
    <text evidence="2">The sequence shown here is derived from an EMBL/GenBank/DDBJ whole genome shotgun (WGS) entry which is preliminary data.</text>
</comment>
<name>A0A9D2B9J6_9FIRM</name>
<dbReference type="InterPro" id="IPR037063">
    <property type="entry name" value="PHb_sf"/>
</dbReference>
<evidence type="ECO:0000259" key="1">
    <source>
        <dbReference type="Pfam" id="PF08000"/>
    </source>
</evidence>
<dbReference type="Gene3D" id="2.30.29.50">
    <property type="entry name" value="Bacterial Pleckstrin homology domain"/>
    <property type="match status" value="1"/>
</dbReference>
<reference evidence="2" key="1">
    <citation type="journal article" date="2021" name="PeerJ">
        <title>Extensive microbial diversity within the chicken gut microbiome revealed by metagenomics and culture.</title>
        <authorList>
            <person name="Gilroy R."/>
            <person name="Ravi A."/>
            <person name="Getino M."/>
            <person name="Pursley I."/>
            <person name="Horton D.L."/>
            <person name="Alikhan N.F."/>
            <person name="Baker D."/>
            <person name="Gharbi K."/>
            <person name="Hall N."/>
            <person name="Watson M."/>
            <person name="Adriaenssens E.M."/>
            <person name="Foster-Nyarko E."/>
            <person name="Jarju S."/>
            <person name="Secka A."/>
            <person name="Antonio M."/>
            <person name="Oren A."/>
            <person name="Chaudhuri R.R."/>
            <person name="La Ragione R."/>
            <person name="Hildebrand F."/>
            <person name="Pallen M.J."/>
        </authorList>
    </citation>
    <scope>NUCLEOTIDE SEQUENCE</scope>
    <source>
        <strain evidence="2">CHK191-13928</strain>
    </source>
</reference>
<dbReference type="PANTHER" id="PTHR35796:SF3">
    <property type="entry name" value="BHLH DOMAIN-CONTAINING PROTEIN"/>
    <property type="match status" value="1"/>
</dbReference>
<accession>A0A9D2B9J6</accession>
<proteinExistence type="predicted"/>
<dbReference type="InterPro" id="IPR012544">
    <property type="entry name" value="PHb"/>
</dbReference>
<organism evidence="2 3">
    <name type="scientific">Candidatus Anaerostipes excrementavium</name>
    <dbReference type="NCBI Taxonomy" id="2838463"/>
    <lineage>
        <taxon>Bacteria</taxon>
        <taxon>Bacillati</taxon>
        <taxon>Bacillota</taxon>
        <taxon>Clostridia</taxon>
        <taxon>Lachnospirales</taxon>
        <taxon>Lachnospiraceae</taxon>
        <taxon>Anaerostipes</taxon>
    </lineage>
</organism>
<dbReference type="Proteomes" id="UP000886721">
    <property type="component" value="Unassembled WGS sequence"/>
</dbReference>
<dbReference type="PANTHER" id="PTHR35796">
    <property type="entry name" value="HYPOTHETICAL CYTOSOLIC PROTEIN"/>
    <property type="match status" value="1"/>
</dbReference>
<dbReference type="Pfam" id="PF08000">
    <property type="entry name" value="bPH_1"/>
    <property type="match status" value="1"/>
</dbReference>
<evidence type="ECO:0000313" key="2">
    <source>
        <dbReference type="EMBL" id="HIX68036.1"/>
    </source>
</evidence>
<dbReference type="SUPFAM" id="SSF50729">
    <property type="entry name" value="PH domain-like"/>
    <property type="match status" value="1"/>
</dbReference>
<protein>
    <submittedName>
        <fullName evidence="2">PH domain-containing protein</fullName>
    </submittedName>
</protein>
<gene>
    <name evidence="2" type="ORF">H9735_07980</name>
</gene>
<reference evidence="2" key="2">
    <citation type="submission" date="2021-04" db="EMBL/GenBank/DDBJ databases">
        <authorList>
            <person name="Gilroy R."/>
        </authorList>
    </citation>
    <scope>NUCLEOTIDE SEQUENCE</scope>
    <source>
        <strain evidence="2">CHK191-13928</strain>
    </source>
</reference>
<feature type="domain" description="Bacterial Pleckstrin homology" evidence="1">
    <location>
        <begin position="4"/>
        <end position="127"/>
    </location>
</feature>